<feature type="non-terminal residue" evidence="2">
    <location>
        <position position="260"/>
    </location>
</feature>
<gene>
    <name evidence="2" type="ORF">ASZ78_001790</name>
</gene>
<evidence type="ECO:0000256" key="1">
    <source>
        <dbReference type="SAM" id="MobiDB-lite"/>
    </source>
</evidence>
<dbReference type="OrthoDB" id="9120692at2759"/>
<dbReference type="Proteomes" id="UP000198323">
    <property type="component" value="Unassembled WGS sequence"/>
</dbReference>
<sequence length="260" mass="27829">MLCTVPGSWELPMEPSGDVAVLTEDLRYPAPTVGCASAQTAPLTCTATTVGADEVMTSSDVTGDTVDVEDLLTRINAAMTSSDVTGDVVDVEDLLTWISDVASAVEVPQENQDGSKVQEEHLKSDRLEDELPGELDSQEREELMAWIDATEPRSPDVPSSPAPPCFISELPDFPQHSRDLNEEARAATGTPTDPFWGLPPSPGQLSELLQCEPLLLPAVAPPELSLPTRLAVPAPPSPCTAQLMGEARRRQPRVVVTRLA</sequence>
<dbReference type="AlphaFoldDB" id="A0A226M6I2"/>
<reference evidence="2 3" key="1">
    <citation type="submission" date="2016-07" db="EMBL/GenBank/DDBJ databases">
        <title>Disparate Historic Effective Population Sizes Predicted by Modern Levels of Genome Diversity for the Scaled Quail (Callipepla squamata) and the Northern Bobwhite (Colinus virginianus): Inferences from First and Second Generation Draft Genome Assemblies for Sympatric New World Quail.</title>
        <authorList>
            <person name="Oldeschulte D.L."/>
            <person name="Halley Y.A."/>
            <person name="Bhattarai E.K."/>
            <person name="Brashear W.A."/>
            <person name="Hill J."/>
            <person name="Metz R.P."/>
            <person name="Johnson C.D."/>
            <person name="Rollins D."/>
            <person name="Peterson M.J."/>
            <person name="Bickhart D.M."/>
            <person name="Decker J.E."/>
            <person name="Seabury C.M."/>
        </authorList>
    </citation>
    <scope>NUCLEOTIDE SEQUENCE [LARGE SCALE GENOMIC DNA]</scope>
    <source>
        <strain evidence="2 3">Texas</strain>
        <tissue evidence="2">Leg muscle</tissue>
    </source>
</reference>
<keyword evidence="3" id="KW-1185">Reference proteome</keyword>
<name>A0A226M6I2_CALSU</name>
<comment type="caution">
    <text evidence="2">The sequence shown here is derived from an EMBL/GenBank/DDBJ whole genome shotgun (WGS) entry which is preliminary data.</text>
</comment>
<accession>A0A226M6I2</accession>
<organism evidence="2 3">
    <name type="scientific">Callipepla squamata</name>
    <name type="common">Scaled quail</name>
    <dbReference type="NCBI Taxonomy" id="9009"/>
    <lineage>
        <taxon>Eukaryota</taxon>
        <taxon>Metazoa</taxon>
        <taxon>Chordata</taxon>
        <taxon>Craniata</taxon>
        <taxon>Vertebrata</taxon>
        <taxon>Euteleostomi</taxon>
        <taxon>Archelosauria</taxon>
        <taxon>Archosauria</taxon>
        <taxon>Dinosauria</taxon>
        <taxon>Saurischia</taxon>
        <taxon>Theropoda</taxon>
        <taxon>Coelurosauria</taxon>
        <taxon>Aves</taxon>
        <taxon>Neognathae</taxon>
        <taxon>Galloanserae</taxon>
        <taxon>Galliformes</taxon>
        <taxon>Odontophoridae</taxon>
        <taxon>Callipepla</taxon>
    </lineage>
</organism>
<evidence type="ECO:0000313" key="2">
    <source>
        <dbReference type="EMBL" id="OXB50882.1"/>
    </source>
</evidence>
<dbReference type="EMBL" id="MCFN01029667">
    <property type="protein sequence ID" value="OXB50882.1"/>
    <property type="molecule type" value="Genomic_DNA"/>
</dbReference>
<protein>
    <submittedName>
        <fullName evidence="2">Uncharacterized protein</fullName>
    </submittedName>
</protein>
<feature type="compositionally biased region" description="Basic and acidic residues" evidence="1">
    <location>
        <begin position="116"/>
        <end position="126"/>
    </location>
</feature>
<feature type="region of interest" description="Disordered" evidence="1">
    <location>
        <begin position="106"/>
        <end position="131"/>
    </location>
</feature>
<evidence type="ECO:0000313" key="3">
    <source>
        <dbReference type="Proteomes" id="UP000198323"/>
    </source>
</evidence>
<proteinExistence type="predicted"/>